<gene>
    <name evidence="8" type="ORF">JOF57_000794</name>
</gene>
<comment type="caution">
    <text evidence="8">The sequence shown here is derived from an EMBL/GenBank/DDBJ whole genome shotgun (WGS) entry which is preliminary data.</text>
</comment>
<feature type="transmembrane region" description="Helical" evidence="6">
    <location>
        <begin position="77"/>
        <end position="96"/>
    </location>
</feature>
<dbReference type="InterPro" id="IPR023845">
    <property type="entry name" value="DUF3817_TM"/>
</dbReference>
<dbReference type="PANTHER" id="PTHR40077:SF1">
    <property type="entry name" value="MEMBRANE PROTEIN"/>
    <property type="match status" value="1"/>
</dbReference>
<keyword evidence="5 6" id="KW-0472">Membrane</keyword>
<evidence type="ECO:0000313" key="8">
    <source>
        <dbReference type="EMBL" id="MBP2450909.1"/>
    </source>
</evidence>
<evidence type="ECO:0000256" key="4">
    <source>
        <dbReference type="ARBA" id="ARBA00022989"/>
    </source>
</evidence>
<evidence type="ECO:0000256" key="5">
    <source>
        <dbReference type="ARBA" id="ARBA00023136"/>
    </source>
</evidence>
<dbReference type="Proteomes" id="UP000694460">
    <property type="component" value="Unassembled WGS sequence"/>
</dbReference>
<proteinExistence type="predicted"/>
<keyword evidence="4 6" id="KW-1133">Transmembrane helix</keyword>
<evidence type="ECO:0000256" key="2">
    <source>
        <dbReference type="ARBA" id="ARBA00022475"/>
    </source>
</evidence>
<protein>
    <submittedName>
        <fullName evidence="8">Integral membrane protein</fullName>
    </submittedName>
</protein>
<sequence>MASTFDVRTEAGRFRLVAIAEAISWAGLLIGVYFKRVHSSGTEIGVQVFGPVHGVLFLLYVFTALMVGMAVGWGVKTWLLALLGGIVPLGSVFFVMSADRAGQLESAESAAAQPGEPAPTTT</sequence>
<accession>A0ABS4ZQK3</accession>
<evidence type="ECO:0000256" key="1">
    <source>
        <dbReference type="ARBA" id="ARBA00004651"/>
    </source>
</evidence>
<feature type="transmembrane region" description="Helical" evidence="6">
    <location>
        <begin position="12"/>
        <end position="34"/>
    </location>
</feature>
<organism evidence="8 9">
    <name type="scientific">Mycolicibacterium lutetiense</name>
    <dbReference type="NCBI Taxonomy" id="1641992"/>
    <lineage>
        <taxon>Bacteria</taxon>
        <taxon>Bacillati</taxon>
        <taxon>Actinomycetota</taxon>
        <taxon>Actinomycetes</taxon>
        <taxon>Mycobacteriales</taxon>
        <taxon>Mycobacteriaceae</taxon>
        <taxon>Mycolicibacterium</taxon>
    </lineage>
</organism>
<name>A0ABS4ZQK3_9MYCO</name>
<dbReference type="RefSeq" id="WP_307869954.1">
    <property type="nucleotide sequence ID" value="NZ_JAGIOP010000001.1"/>
</dbReference>
<comment type="subcellular location">
    <subcellularLocation>
        <location evidence="1">Cell membrane</location>
        <topology evidence="1">Multi-pass membrane protein</topology>
    </subcellularLocation>
</comment>
<keyword evidence="2" id="KW-1003">Cell membrane</keyword>
<dbReference type="PANTHER" id="PTHR40077">
    <property type="entry name" value="MEMBRANE PROTEIN-RELATED"/>
    <property type="match status" value="1"/>
</dbReference>
<evidence type="ECO:0000259" key="7">
    <source>
        <dbReference type="Pfam" id="PF12823"/>
    </source>
</evidence>
<evidence type="ECO:0000313" key="9">
    <source>
        <dbReference type="Proteomes" id="UP000694460"/>
    </source>
</evidence>
<keyword evidence="3 6" id="KW-0812">Transmembrane</keyword>
<dbReference type="EMBL" id="JAGIOP010000001">
    <property type="protein sequence ID" value="MBP2450909.1"/>
    <property type="molecule type" value="Genomic_DNA"/>
</dbReference>
<dbReference type="Pfam" id="PF12823">
    <property type="entry name" value="DUF3817"/>
    <property type="match status" value="1"/>
</dbReference>
<dbReference type="NCBIfam" id="TIGR03954">
    <property type="entry name" value="integ_memb_HG"/>
    <property type="match status" value="1"/>
</dbReference>
<evidence type="ECO:0000256" key="6">
    <source>
        <dbReference type="SAM" id="Phobius"/>
    </source>
</evidence>
<evidence type="ECO:0000256" key="3">
    <source>
        <dbReference type="ARBA" id="ARBA00022692"/>
    </source>
</evidence>
<reference evidence="8 9" key="1">
    <citation type="submission" date="2021-03" db="EMBL/GenBank/DDBJ databases">
        <title>Sequencing the genomes of 1000 actinobacteria strains.</title>
        <authorList>
            <person name="Klenk H.-P."/>
        </authorList>
    </citation>
    <scope>NUCLEOTIDE SEQUENCE [LARGE SCALE GENOMIC DNA]</scope>
    <source>
        <strain evidence="8 9">DSM 46713</strain>
    </source>
</reference>
<keyword evidence="9" id="KW-1185">Reference proteome</keyword>
<feature type="domain" description="DUF3817" evidence="7">
    <location>
        <begin position="12"/>
        <end position="98"/>
    </location>
</feature>
<feature type="transmembrane region" description="Helical" evidence="6">
    <location>
        <begin position="46"/>
        <end position="71"/>
    </location>
</feature>